<dbReference type="Gene3D" id="3.40.50.300">
    <property type="entry name" value="P-loop containing nucleotide triphosphate hydrolases"/>
    <property type="match status" value="1"/>
</dbReference>
<proteinExistence type="predicted"/>
<dbReference type="EMBL" id="AJLS01000057">
    <property type="protein sequence ID" value="EKN69285.1"/>
    <property type="molecule type" value="Genomic_DNA"/>
</dbReference>
<dbReference type="SUPFAM" id="SSF52540">
    <property type="entry name" value="P-loop containing nucleoside triphosphate hydrolases"/>
    <property type="match status" value="1"/>
</dbReference>
<evidence type="ECO:0000313" key="2">
    <source>
        <dbReference type="EMBL" id="EKN69285.1"/>
    </source>
</evidence>
<gene>
    <name evidence="2" type="ORF">BABA_10496</name>
</gene>
<protein>
    <recommendedName>
        <fullName evidence="1">NrS-1 polymerase-like helicase domain-containing protein</fullName>
    </recommendedName>
</protein>
<dbReference type="InterPro" id="IPR027417">
    <property type="entry name" value="P-loop_NTPase"/>
</dbReference>
<name>K6CDR2_9BACI</name>
<evidence type="ECO:0000313" key="3">
    <source>
        <dbReference type="Proteomes" id="UP000006316"/>
    </source>
</evidence>
<dbReference type="PATRIC" id="fig|1117379.3.peg.2191"/>
<comment type="caution">
    <text evidence="2">The sequence shown here is derived from an EMBL/GenBank/DDBJ whole genome shotgun (WGS) entry which is preliminary data.</text>
</comment>
<sequence>MKNGLWNIEYRELVPFSNDVFLDYKININWNEEAYSDFIDETLNKISNFHVPTRVNLEECLGSIISPDLLSCFVWFLFGRTAHNGKSFFLYLISQLLSDNFISTLSPHDVAKSQFKISEMYGKKVNLVDEVGDRTIPDFDKIKLLITGGLATIEFKGKGGFTVKLEVPQVFDNSSPFRLVESVYHFFGQTLNPDLGTPVLIKAYFLIVAYKFFKFLC</sequence>
<dbReference type="Proteomes" id="UP000006316">
    <property type="component" value="Unassembled WGS sequence"/>
</dbReference>
<reference evidence="2 3" key="1">
    <citation type="journal article" date="2012" name="Front. Microbiol.">
        <title>Redundancy and modularity in membrane-associated dissimilatory nitrate reduction in Bacillus.</title>
        <authorList>
            <person name="Heylen K."/>
            <person name="Keltjens J."/>
        </authorList>
    </citation>
    <scope>NUCLEOTIDE SEQUENCE [LARGE SCALE GENOMIC DNA]</scope>
    <source>
        <strain evidence="3">LMG 21833T</strain>
    </source>
</reference>
<evidence type="ECO:0000259" key="1">
    <source>
        <dbReference type="Pfam" id="PF19263"/>
    </source>
</evidence>
<keyword evidence="3" id="KW-1185">Reference proteome</keyword>
<dbReference type="AlphaFoldDB" id="K6CDR2"/>
<dbReference type="eggNOG" id="COG3378">
    <property type="taxonomic scope" value="Bacteria"/>
</dbReference>
<feature type="domain" description="NrS-1 polymerase-like helicase" evidence="1">
    <location>
        <begin position="77"/>
        <end position="166"/>
    </location>
</feature>
<organism evidence="2 3">
    <name type="scientific">Neobacillus bataviensis LMG 21833</name>
    <dbReference type="NCBI Taxonomy" id="1117379"/>
    <lineage>
        <taxon>Bacteria</taxon>
        <taxon>Bacillati</taxon>
        <taxon>Bacillota</taxon>
        <taxon>Bacilli</taxon>
        <taxon>Bacillales</taxon>
        <taxon>Bacillaceae</taxon>
        <taxon>Neobacillus</taxon>
    </lineage>
</organism>
<accession>K6CDR2</accession>
<dbReference type="STRING" id="1117379.BABA_10496"/>
<dbReference type="Pfam" id="PF19263">
    <property type="entry name" value="DUF5906"/>
    <property type="match status" value="1"/>
</dbReference>
<dbReference type="InterPro" id="IPR045455">
    <property type="entry name" value="NrS-1_pol-like_helicase"/>
</dbReference>